<dbReference type="RefSeq" id="XP_011125183.1">
    <property type="nucleotide sequence ID" value="XM_011126881.1"/>
</dbReference>
<dbReference type="AlphaFoldDB" id="G1XL21"/>
<comment type="caution">
    <text evidence="2">The sequence shown here is derived from an EMBL/GenBank/DDBJ whole genome shotgun (WGS) entry which is preliminary data.</text>
</comment>
<gene>
    <name evidence="2" type="ORF">AOL_s00110g191</name>
</gene>
<organism evidence="2 3">
    <name type="scientific">Arthrobotrys oligospora (strain ATCC 24927 / CBS 115.81 / DSM 1491)</name>
    <name type="common">Nematode-trapping fungus</name>
    <name type="synonym">Didymozoophaga oligospora</name>
    <dbReference type="NCBI Taxonomy" id="756982"/>
    <lineage>
        <taxon>Eukaryota</taxon>
        <taxon>Fungi</taxon>
        <taxon>Dikarya</taxon>
        <taxon>Ascomycota</taxon>
        <taxon>Pezizomycotina</taxon>
        <taxon>Orbiliomycetes</taxon>
        <taxon>Orbiliales</taxon>
        <taxon>Orbiliaceae</taxon>
        <taxon>Orbilia</taxon>
        <taxon>Orbilia oligospora</taxon>
    </lineage>
</organism>
<evidence type="ECO:0000313" key="2">
    <source>
        <dbReference type="EMBL" id="EGX46027.1"/>
    </source>
</evidence>
<sequence>MTPVRALPSSTTTTTSSPSSPSSPSSTSATTAVDLNISVFPPPTGLHLSEERYQPLFPSLAFLSLYVMSKPPLKMASTTDTFEKVPYLNIFPLETRFPYLSPDDSHKRSRPATLACTRIAILGSLKASRLQGIHSASSEPSRYSPRSKHGGAKTEKQPGYAESAIFNLLTNPITEPILLSHLTTRDLIALRQTSRFLRANIDRQHRLWRTINLSCPRTITAPNTPFTYRAEVVVDPLLYLSKVLNNHAPNTPISPYYHTRVLILDNYRFKSTHHRMLEDLLCNIFTNQCLWTNLRLLSIRGFWDLSIAQIAGYLRDWEVGIRGDFRKTYGWRFVDTDNGGFEVIDRAGKVVPKENWTTKRGWTLEVFRFASPKLLNRCLQMGLSRPRNFRSIPVPVPSYLSLPCNEEMDDNGTIRYKNYQEVYVPPSNRMDETIVSELYRAMKYAERIGIDLDVGFCKNESGHAKFQNDFGEVRDKWWGICERRWERCVTRECRWEGWVEACTSCRWEENWCCKGCFGWVCEGCRSKKRNDFGQKGIWCGGVAEKCAVVEGKVIDPDNSA</sequence>
<dbReference type="OMA" id="GWVCEGC"/>
<feature type="region of interest" description="Disordered" evidence="1">
    <location>
        <begin position="133"/>
        <end position="157"/>
    </location>
</feature>
<dbReference type="EMBL" id="ADOT01000195">
    <property type="protein sequence ID" value="EGX46027.1"/>
    <property type="molecule type" value="Genomic_DNA"/>
</dbReference>
<feature type="compositionally biased region" description="Low complexity" evidence="1">
    <location>
        <begin position="8"/>
        <end position="29"/>
    </location>
</feature>
<dbReference type="OrthoDB" id="5271168at2759"/>
<dbReference type="InParanoid" id="G1XL21"/>
<reference evidence="2 3" key="1">
    <citation type="journal article" date="2011" name="PLoS Pathog.">
        <title>Genomic and proteomic analyses of the fungus Arthrobotrys oligospora provide insights into nematode-trap formation.</title>
        <authorList>
            <person name="Yang J."/>
            <person name="Wang L."/>
            <person name="Ji X."/>
            <person name="Feng Y."/>
            <person name="Li X."/>
            <person name="Zou C."/>
            <person name="Xu J."/>
            <person name="Ren Y."/>
            <person name="Mi Q."/>
            <person name="Wu J."/>
            <person name="Liu S."/>
            <person name="Liu Y."/>
            <person name="Huang X."/>
            <person name="Wang H."/>
            <person name="Niu X."/>
            <person name="Li J."/>
            <person name="Liang L."/>
            <person name="Luo Y."/>
            <person name="Ji K."/>
            <person name="Zhou W."/>
            <person name="Yu Z."/>
            <person name="Li G."/>
            <person name="Liu Y."/>
            <person name="Li L."/>
            <person name="Qiao M."/>
            <person name="Feng L."/>
            <person name="Zhang K.-Q."/>
        </authorList>
    </citation>
    <scope>NUCLEOTIDE SEQUENCE [LARGE SCALE GENOMIC DNA]</scope>
    <source>
        <strain evidence="3">ATCC 24927 / CBS 115.81 / DSM 1491</strain>
    </source>
</reference>
<dbReference type="HOGENOM" id="CLU_533175_0_0_1"/>
<evidence type="ECO:0000313" key="3">
    <source>
        <dbReference type="Proteomes" id="UP000008784"/>
    </source>
</evidence>
<evidence type="ECO:0008006" key="4">
    <source>
        <dbReference type="Google" id="ProtNLM"/>
    </source>
</evidence>
<protein>
    <recommendedName>
        <fullName evidence="4">F-box domain-containing protein</fullName>
    </recommendedName>
</protein>
<name>G1XL21_ARTOA</name>
<keyword evidence="3" id="KW-1185">Reference proteome</keyword>
<proteinExistence type="predicted"/>
<dbReference type="Proteomes" id="UP000008784">
    <property type="component" value="Unassembled WGS sequence"/>
</dbReference>
<evidence type="ECO:0000256" key="1">
    <source>
        <dbReference type="SAM" id="MobiDB-lite"/>
    </source>
</evidence>
<accession>G1XL21</accession>
<dbReference type="GeneID" id="22896080"/>
<feature type="region of interest" description="Disordered" evidence="1">
    <location>
        <begin position="1"/>
        <end position="29"/>
    </location>
</feature>